<evidence type="ECO:0000313" key="3">
    <source>
        <dbReference type="WBParaSite" id="EVEC_0001261401-mRNA-1"/>
    </source>
</evidence>
<dbReference type="EMBL" id="UXUI01012706">
    <property type="protein sequence ID" value="VDD97041.1"/>
    <property type="molecule type" value="Genomic_DNA"/>
</dbReference>
<protein>
    <submittedName>
        <fullName evidence="3">Ketoacyl_synth_N domain-containing protein</fullName>
    </submittedName>
</protein>
<dbReference type="WBParaSite" id="EVEC_0001261401-mRNA-1">
    <property type="protein sequence ID" value="EVEC_0001261401-mRNA-1"/>
    <property type="gene ID" value="EVEC_0001261401"/>
</dbReference>
<dbReference type="Proteomes" id="UP000274131">
    <property type="component" value="Unassembled WGS sequence"/>
</dbReference>
<sequence>MFGAMERGENVGVLLTSSGYGSNNHCPVAAATTGLRVAASGNQFEATAYCHRVGFIMQLLLSFLLPESSGATDE</sequence>
<proteinExistence type="predicted"/>
<dbReference type="AlphaFoldDB" id="A0A0N4VNP6"/>
<reference evidence="1 2" key="2">
    <citation type="submission" date="2018-10" db="EMBL/GenBank/DDBJ databases">
        <authorList>
            <consortium name="Pathogen Informatics"/>
        </authorList>
    </citation>
    <scope>NUCLEOTIDE SEQUENCE [LARGE SCALE GENOMIC DNA]</scope>
</reference>
<evidence type="ECO:0000313" key="2">
    <source>
        <dbReference type="Proteomes" id="UP000274131"/>
    </source>
</evidence>
<name>A0A0N4VNP6_ENTVE</name>
<evidence type="ECO:0000313" key="1">
    <source>
        <dbReference type="EMBL" id="VDD97041.1"/>
    </source>
</evidence>
<gene>
    <name evidence="1" type="ORF">EVEC_LOCUS11792</name>
</gene>
<organism evidence="3">
    <name type="scientific">Enterobius vermicularis</name>
    <name type="common">Human pinworm</name>
    <dbReference type="NCBI Taxonomy" id="51028"/>
    <lineage>
        <taxon>Eukaryota</taxon>
        <taxon>Metazoa</taxon>
        <taxon>Ecdysozoa</taxon>
        <taxon>Nematoda</taxon>
        <taxon>Chromadorea</taxon>
        <taxon>Rhabditida</taxon>
        <taxon>Spirurina</taxon>
        <taxon>Oxyuridomorpha</taxon>
        <taxon>Oxyuroidea</taxon>
        <taxon>Oxyuridae</taxon>
        <taxon>Enterobius</taxon>
    </lineage>
</organism>
<keyword evidence="2" id="KW-1185">Reference proteome</keyword>
<reference evidence="3" key="1">
    <citation type="submission" date="2017-02" db="UniProtKB">
        <authorList>
            <consortium name="WormBaseParasite"/>
        </authorList>
    </citation>
    <scope>IDENTIFICATION</scope>
</reference>
<accession>A0A0N4VNP6</accession>